<feature type="chain" id="PRO_5006853191" description="C-type lysozyme inhibitor domain-containing protein" evidence="5">
    <location>
        <begin position="18"/>
        <end position="109"/>
    </location>
</feature>
<feature type="signal peptide" evidence="5">
    <location>
        <begin position="1"/>
        <end position="17"/>
    </location>
</feature>
<protein>
    <recommendedName>
        <fullName evidence="6">C-type lysozyme inhibitor domain-containing protein</fullName>
    </recommendedName>
</protein>
<evidence type="ECO:0000256" key="4">
    <source>
        <dbReference type="ARBA" id="ARBA00023288"/>
    </source>
</evidence>
<dbReference type="PROSITE" id="PS51257">
    <property type="entry name" value="PROKAR_LIPOPROTEIN"/>
    <property type="match status" value="1"/>
</dbReference>
<dbReference type="SUPFAM" id="SSF141488">
    <property type="entry name" value="YdhA-like"/>
    <property type="match status" value="1"/>
</dbReference>
<proteinExistence type="predicted"/>
<evidence type="ECO:0000259" key="6">
    <source>
        <dbReference type="Pfam" id="PF09864"/>
    </source>
</evidence>
<keyword evidence="2" id="KW-0472">Membrane</keyword>
<organism evidence="7 8">
    <name type="scientific">Pseudomonas oryzihabitans</name>
    <dbReference type="NCBI Taxonomy" id="47885"/>
    <lineage>
        <taxon>Bacteria</taxon>
        <taxon>Pseudomonadati</taxon>
        <taxon>Pseudomonadota</taxon>
        <taxon>Gammaproteobacteria</taxon>
        <taxon>Pseudomonadales</taxon>
        <taxon>Pseudomonadaceae</taxon>
        <taxon>Pseudomonas</taxon>
    </lineage>
</organism>
<evidence type="ECO:0000256" key="1">
    <source>
        <dbReference type="ARBA" id="ARBA00022729"/>
    </source>
</evidence>
<dbReference type="Gene3D" id="2.40.128.200">
    <property type="match status" value="1"/>
</dbReference>
<feature type="domain" description="C-type lysozyme inhibitor" evidence="6">
    <location>
        <begin position="33"/>
        <end position="100"/>
    </location>
</feature>
<reference evidence="7 8" key="1">
    <citation type="submission" date="2016-01" db="EMBL/GenBank/DDBJ databases">
        <title>Annotation of Pseudomonas oryzihabitans USDA-ARS-USMARC-56511.</title>
        <authorList>
            <person name="Harhay G.P."/>
            <person name="Harhay D.M."/>
            <person name="Smith T.P.L."/>
            <person name="Bono J.L."/>
            <person name="Heaton M.P."/>
            <person name="Clawson M.L."/>
            <person name="Chitko-Mckown C.G."/>
            <person name="Capik S.F."/>
            <person name="DeDonder K.D."/>
            <person name="Apley M.D."/>
            <person name="Lubbers B.V."/>
            <person name="White B.J."/>
            <person name="Larson R.L."/>
        </authorList>
    </citation>
    <scope>NUCLEOTIDE SEQUENCE [LARGE SCALE GENOMIC DNA]</scope>
    <source>
        <strain evidence="7 8">USDA-ARS-USMARC-56511</strain>
    </source>
</reference>
<evidence type="ECO:0000313" key="7">
    <source>
        <dbReference type="EMBL" id="ALZ86439.1"/>
    </source>
</evidence>
<dbReference type="Proteomes" id="UP000064137">
    <property type="component" value="Chromosome"/>
</dbReference>
<accession>A0A0U4VTI2</accession>
<dbReference type="RefSeq" id="WP_059316499.1">
    <property type="nucleotide sequence ID" value="NZ_CP013987.1"/>
</dbReference>
<evidence type="ECO:0000313" key="8">
    <source>
        <dbReference type="Proteomes" id="UP000064137"/>
    </source>
</evidence>
<keyword evidence="3" id="KW-0564">Palmitate</keyword>
<dbReference type="OrthoDB" id="6980573at2"/>
<name>A0A0U4VTI2_9PSED</name>
<dbReference type="InterPro" id="IPR018660">
    <property type="entry name" value="MliC"/>
</dbReference>
<evidence type="ECO:0000256" key="3">
    <source>
        <dbReference type="ARBA" id="ARBA00023139"/>
    </source>
</evidence>
<dbReference type="AlphaFoldDB" id="A0A0U4VTI2"/>
<dbReference type="InterPro" id="IPR036328">
    <property type="entry name" value="MliC_sf"/>
</dbReference>
<keyword evidence="4" id="KW-0449">Lipoprotein</keyword>
<gene>
    <name evidence="7" type="ORF">APT59_20335</name>
</gene>
<dbReference type="EMBL" id="CP013987">
    <property type="protein sequence ID" value="ALZ86439.1"/>
    <property type="molecule type" value="Genomic_DNA"/>
</dbReference>
<dbReference type="KEGG" id="por:APT59_20335"/>
<evidence type="ECO:0000256" key="2">
    <source>
        <dbReference type="ARBA" id="ARBA00023136"/>
    </source>
</evidence>
<keyword evidence="1 5" id="KW-0732">Signal</keyword>
<dbReference type="Pfam" id="PF09864">
    <property type="entry name" value="MliC"/>
    <property type="match status" value="1"/>
</dbReference>
<sequence>MKGRTFALGLLSLALLAGCAGRGAQQTGGWTHWVCDSKAAFDWRYVDRSQSIVDLKLEGDGLIRHLNREPATDGQSYTDGLVAFHIRGDQGLVYWIANNDLIGRGCRTP</sequence>
<evidence type="ECO:0000256" key="5">
    <source>
        <dbReference type="SAM" id="SignalP"/>
    </source>
</evidence>